<proteinExistence type="inferred from homology"/>
<feature type="domain" description="CusB-like beta-barrel" evidence="10">
    <location>
        <begin position="190"/>
        <end position="277"/>
    </location>
</feature>
<evidence type="ECO:0000259" key="9">
    <source>
        <dbReference type="Pfam" id="PF25917"/>
    </source>
</evidence>
<evidence type="ECO:0000256" key="1">
    <source>
        <dbReference type="ARBA" id="ARBA00004418"/>
    </source>
</evidence>
<dbReference type="GO" id="GO:0016020">
    <property type="term" value="C:membrane"/>
    <property type="evidence" value="ECO:0007669"/>
    <property type="project" value="InterPro"/>
</dbReference>
<evidence type="ECO:0000256" key="7">
    <source>
        <dbReference type="SAM" id="Coils"/>
    </source>
</evidence>
<dbReference type="InterPro" id="IPR058624">
    <property type="entry name" value="MdtA-like_HH"/>
</dbReference>
<feature type="coiled-coil region" evidence="7">
    <location>
        <begin position="86"/>
        <end position="151"/>
    </location>
</feature>
<dbReference type="InterPro" id="IPR058792">
    <property type="entry name" value="Beta-barrel_RND_2"/>
</dbReference>
<dbReference type="Pfam" id="PF25876">
    <property type="entry name" value="HH_MFP_RND"/>
    <property type="match status" value="1"/>
</dbReference>
<dbReference type="eggNOG" id="COG0845">
    <property type="taxonomic scope" value="Bacteria"/>
</dbReference>
<dbReference type="SUPFAM" id="SSF111369">
    <property type="entry name" value="HlyD-like secretion proteins"/>
    <property type="match status" value="1"/>
</dbReference>
<dbReference type="PANTHER" id="PTHR32347:SF29">
    <property type="entry name" value="UPF0194 MEMBRANE PROTEIN YBHG"/>
    <property type="match status" value="1"/>
</dbReference>
<comment type="caution">
    <text evidence="11">The sequence shown here is derived from an EMBL/GenBank/DDBJ whole genome shotgun (WGS) entry which is preliminary data.</text>
</comment>
<evidence type="ECO:0000256" key="6">
    <source>
        <dbReference type="ARBA" id="ARBA00023054"/>
    </source>
</evidence>
<keyword evidence="12" id="KW-1185">Reference proteome</keyword>
<dbReference type="PANTHER" id="PTHR32347">
    <property type="entry name" value="EFFLUX SYSTEM COMPONENT YKNX-RELATED"/>
    <property type="match status" value="1"/>
</dbReference>
<feature type="domain" description="Multidrug resistance protein MdtA-like barrel-sandwich hybrid" evidence="9">
    <location>
        <begin position="45"/>
        <end position="183"/>
    </location>
</feature>
<dbReference type="NCBIfam" id="TIGR01730">
    <property type="entry name" value="RND_mfp"/>
    <property type="match status" value="1"/>
</dbReference>
<keyword evidence="6 7" id="KW-0175">Coiled coil</keyword>
<evidence type="ECO:0000256" key="4">
    <source>
        <dbReference type="ARBA" id="ARBA00022729"/>
    </source>
</evidence>
<comment type="similarity">
    <text evidence="3">Belongs to the UPF0194 family.</text>
</comment>
<comment type="subcellular location">
    <subcellularLocation>
        <location evidence="1">Periplasm</location>
    </subcellularLocation>
</comment>
<evidence type="ECO:0000256" key="2">
    <source>
        <dbReference type="ARBA" id="ARBA00009477"/>
    </source>
</evidence>
<dbReference type="Gene3D" id="2.40.50.100">
    <property type="match status" value="1"/>
</dbReference>
<gene>
    <name evidence="11" type="ORF">CSEC_2288</name>
</gene>
<dbReference type="EMBL" id="CCEJ010000013">
    <property type="protein sequence ID" value="CDR35094.1"/>
    <property type="molecule type" value="Genomic_DNA"/>
</dbReference>
<dbReference type="GO" id="GO:0022857">
    <property type="term" value="F:transmembrane transporter activity"/>
    <property type="evidence" value="ECO:0007669"/>
    <property type="project" value="InterPro"/>
</dbReference>
<reference evidence="11" key="1">
    <citation type="submission" date="2013-12" db="EMBL/GenBank/DDBJ databases">
        <authorList>
            <person name="Linke B."/>
        </authorList>
    </citation>
    <scope>NUCLEOTIDE SEQUENCE [LARGE SCALE GENOMIC DNA]</scope>
    <source>
        <strain evidence="11">CRIB-18</strain>
    </source>
</reference>
<dbReference type="Gene3D" id="2.40.30.170">
    <property type="match status" value="1"/>
</dbReference>
<comment type="similarity">
    <text evidence="2">Belongs to the membrane fusion protein (MFP) (TC 8.A.1) family.</text>
</comment>
<dbReference type="InterPro" id="IPR058625">
    <property type="entry name" value="MdtA-like_BSH"/>
</dbReference>
<dbReference type="InterPro" id="IPR050465">
    <property type="entry name" value="UPF0194_transport"/>
</dbReference>
<evidence type="ECO:0000259" key="10">
    <source>
        <dbReference type="Pfam" id="PF25954"/>
    </source>
</evidence>
<evidence type="ECO:0000313" key="12">
    <source>
        <dbReference type="Proteomes" id="UP000031552"/>
    </source>
</evidence>
<name>A0A090E3B4_9BACT</name>
<dbReference type="STRING" id="1437425.CSEC_2288"/>
<feature type="domain" description="Multidrug resistance protein MdtA-like alpha-helical hairpin" evidence="8">
    <location>
        <begin position="87"/>
        <end position="148"/>
    </location>
</feature>
<dbReference type="Pfam" id="PF25917">
    <property type="entry name" value="BSH_RND"/>
    <property type="match status" value="1"/>
</dbReference>
<reference evidence="11" key="2">
    <citation type="submission" date="2014-09" db="EMBL/GenBank/DDBJ databases">
        <title>Criblamydia sequanensis harbors a mega-plasmid encoding arsenite resistance.</title>
        <authorList>
            <person name="Bertelli C."/>
            <person name="Goesmann A."/>
            <person name="Greub G."/>
        </authorList>
    </citation>
    <scope>NUCLEOTIDE SEQUENCE [LARGE SCALE GENOMIC DNA]</scope>
    <source>
        <strain evidence="11">CRIB-18</strain>
    </source>
</reference>
<organism evidence="11 12">
    <name type="scientific">Candidatus Criblamydia sequanensis CRIB-18</name>
    <dbReference type="NCBI Taxonomy" id="1437425"/>
    <lineage>
        <taxon>Bacteria</taxon>
        <taxon>Pseudomonadati</taxon>
        <taxon>Chlamydiota</taxon>
        <taxon>Chlamydiia</taxon>
        <taxon>Parachlamydiales</taxon>
        <taxon>Candidatus Criblamydiaceae</taxon>
        <taxon>Candidatus Criblamydia</taxon>
    </lineage>
</organism>
<dbReference type="RefSeq" id="WP_041018648.1">
    <property type="nucleotide sequence ID" value="NZ_CCEJ010000013.1"/>
</dbReference>
<evidence type="ECO:0000256" key="5">
    <source>
        <dbReference type="ARBA" id="ARBA00022764"/>
    </source>
</evidence>
<dbReference type="GO" id="GO:0042597">
    <property type="term" value="C:periplasmic space"/>
    <property type="evidence" value="ECO:0007669"/>
    <property type="project" value="UniProtKB-SubCell"/>
</dbReference>
<dbReference type="Proteomes" id="UP000031552">
    <property type="component" value="Unassembled WGS sequence"/>
</dbReference>
<protein>
    <submittedName>
        <fullName evidence="11">HlyD family secretion protein</fullName>
    </submittedName>
</protein>
<keyword evidence="5" id="KW-0574">Periplasm</keyword>
<dbReference type="AlphaFoldDB" id="A0A090E3B4"/>
<dbReference type="OrthoDB" id="9778236at2"/>
<dbReference type="Pfam" id="PF25954">
    <property type="entry name" value="Beta-barrel_RND_2"/>
    <property type="match status" value="1"/>
</dbReference>
<accession>A0A090E3B4</accession>
<sequence length="292" mass="32805">MIRKIIKFLIFISLIAVLAFFGYEYYLKTHEPDDRLVIYGNVDIRLVDIGFRVLGQLETMTVDEGDVVETGQFLARLDQKPFIDEVREAEARVESFEAQLKNAIIVFNRRNELIGSGGVSEEDYEDANSKKENLTANLKEAIASLAQSNQRLLDTEAFAPTKGTILTRIREPGSIIRVGDPIFTISVASPIWIRAYVPEPKLGRVIPGMQAEIYTDTLGGKVYHGHVGFISPQAEFTPKNVETEDLRVDLVFRLRVIVDDADEGLRQGMPVTVKLIEENPLDSEIHIDKGNE</sequence>
<evidence type="ECO:0000313" key="11">
    <source>
        <dbReference type="EMBL" id="CDR35094.1"/>
    </source>
</evidence>
<dbReference type="Gene3D" id="1.10.287.470">
    <property type="entry name" value="Helix hairpin bin"/>
    <property type="match status" value="1"/>
</dbReference>
<evidence type="ECO:0000259" key="8">
    <source>
        <dbReference type="Pfam" id="PF25876"/>
    </source>
</evidence>
<evidence type="ECO:0000256" key="3">
    <source>
        <dbReference type="ARBA" id="ARBA00010602"/>
    </source>
</evidence>
<dbReference type="InterPro" id="IPR006143">
    <property type="entry name" value="RND_pump_MFP"/>
</dbReference>
<keyword evidence="4" id="KW-0732">Signal</keyword>